<dbReference type="InParanoid" id="K3Z258"/>
<dbReference type="HOGENOM" id="CLU_2982650_0_0_1"/>
<dbReference type="EnsemblPlants" id="KQL31581">
    <property type="protein sequence ID" value="KQL31581"/>
    <property type="gene ID" value="SETIT_020626mg"/>
</dbReference>
<proteinExistence type="predicted"/>
<accession>K3Z258</accession>
<reference evidence="1" key="2">
    <citation type="submission" date="2018-08" db="UniProtKB">
        <authorList>
            <consortium name="EnsemblPlants"/>
        </authorList>
    </citation>
    <scope>IDENTIFICATION</scope>
    <source>
        <strain evidence="1">Yugu1</strain>
    </source>
</reference>
<evidence type="ECO:0000313" key="1">
    <source>
        <dbReference type="EnsemblPlants" id="KQL31581"/>
    </source>
</evidence>
<keyword evidence="2" id="KW-1185">Reference proteome</keyword>
<organism evidence="1 2">
    <name type="scientific">Setaria italica</name>
    <name type="common">Foxtail millet</name>
    <name type="synonym">Panicum italicum</name>
    <dbReference type="NCBI Taxonomy" id="4555"/>
    <lineage>
        <taxon>Eukaryota</taxon>
        <taxon>Viridiplantae</taxon>
        <taxon>Streptophyta</taxon>
        <taxon>Embryophyta</taxon>
        <taxon>Tracheophyta</taxon>
        <taxon>Spermatophyta</taxon>
        <taxon>Magnoliopsida</taxon>
        <taxon>Liliopsida</taxon>
        <taxon>Poales</taxon>
        <taxon>Poaceae</taxon>
        <taxon>PACMAD clade</taxon>
        <taxon>Panicoideae</taxon>
        <taxon>Panicodae</taxon>
        <taxon>Paniceae</taxon>
        <taxon>Cenchrinae</taxon>
        <taxon>Setaria</taxon>
    </lineage>
</organism>
<dbReference type="Gramene" id="KQL31581">
    <property type="protein sequence ID" value="KQL31581"/>
    <property type="gene ID" value="SETIT_020626mg"/>
</dbReference>
<dbReference type="EMBL" id="AGNK02000558">
    <property type="status" value="NOT_ANNOTATED_CDS"/>
    <property type="molecule type" value="Genomic_DNA"/>
</dbReference>
<sequence>MAKRNKRYGLLQIFVGKNAKASAFWAQQSKKGKNINISLSIIICKRKPQEAELGSGGK</sequence>
<reference evidence="2" key="1">
    <citation type="journal article" date="2012" name="Nat. Biotechnol.">
        <title>Reference genome sequence of the model plant Setaria.</title>
        <authorList>
            <person name="Bennetzen J.L."/>
            <person name="Schmutz J."/>
            <person name="Wang H."/>
            <person name="Percifield R."/>
            <person name="Hawkins J."/>
            <person name="Pontaroli A.C."/>
            <person name="Estep M."/>
            <person name="Feng L."/>
            <person name="Vaughn J.N."/>
            <person name="Grimwood J."/>
            <person name="Jenkins J."/>
            <person name="Barry K."/>
            <person name="Lindquist E."/>
            <person name="Hellsten U."/>
            <person name="Deshpande S."/>
            <person name="Wang X."/>
            <person name="Wu X."/>
            <person name="Mitros T."/>
            <person name="Triplett J."/>
            <person name="Yang X."/>
            <person name="Ye C.Y."/>
            <person name="Mauro-Herrera M."/>
            <person name="Wang L."/>
            <person name="Li P."/>
            <person name="Sharma M."/>
            <person name="Sharma R."/>
            <person name="Ronald P.C."/>
            <person name="Panaud O."/>
            <person name="Kellogg E.A."/>
            <person name="Brutnell T.P."/>
            <person name="Doust A.N."/>
            <person name="Tuskan G.A."/>
            <person name="Rokhsar D."/>
            <person name="Devos K.M."/>
        </authorList>
    </citation>
    <scope>NUCLEOTIDE SEQUENCE [LARGE SCALE GENOMIC DNA]</scope>
    <source>
        <strain evidence="2">cv. Yugu1</strain>
    </source>
</reference>
<dbReference type="AlphaFoldDB" id="K3Z258"/>
<name>K3Z258_SETIT</name>
<evidence type="ECO:0000313" key="2">
    <source>
        <dbReference type="Proteomes" id="UP000004995"/>
    </source>
</evidence>
<dbReference type="Proteomes" id="UP000004995">
    <property type="component" value="Unassembled WGS sequence"/>
</dbReference>
<protein>
    <submittedName>
        <fullName evidence="1">Uncharacterized protein</fullName>
    </submittedName>
</protein>